<evidence type="ECO:0000313" key="3">
    <source>
        <dbReference type="EMBL" id="KAF1991022.1"/>
    </source>
</evidence>
<evidence type="ECO:0000256" key="1">
    <source>
        <dbReference type="ARBA" id="ARBA00022857"/>
    </source>
</evidence>
<dbReference type="SUPFAM" id="SSF51735">
    <property type="entry name" value="NAD(P)-binding Rossmann-fold domains"/>
    <property type="match status" value="1"/>
</dbReference>
<gene>
    <name evidence="3" type="ORF">K402DRAFT_368796</name>
</gene>
<dbReference type="Gene3D" id="3.40.50.720">
    <property type="entry name" value="NAD(P)-binding Rossmann-like Domain"/>
    <property type="match status" value="1"/>
</dbReference>
<dbReference type="OrthoDB" id="203908at2759"/>
<sequence length="320" mass="33250">MKALVFTTKGPIPSVLQVLSDHPKPSPGPNQSLVRIIASGINPADAKNVQGSFPQTTLPRVPGRDFAGVVEGGEEDGMEVWGTGGENGYTRDGSHAEYIIVDTAALASKPKNLSFSQAASCGVPFLTASAMVSKADVKPGKHVLVLGSSGSVGSSAVQICKFIGATPLESSRRSQAGAVDISADEIASQTANLSNGAGVSVVIDTVSDPALFKKALVTLNRGGKYIIITAPKSGDLAFNALDLYRADRTVTGVNSNSISFAESSAFLRKMTPGFENGTLTPPKVIHEVECEQDAVVRAYQGVLEGAKGKYVIVFGEKGKL</sequence>
<proteinExistence type="predicted"/>
<dbReference type="InterPro" id="IPR013149">
    <property type="entry name" value="ADH-like_C"/>
</dbReference>
<feature type="domain" description="Enoyl reductase (ER)" evidence="2">
    <location>
        <begin position="10"/>
        <end position="312"/>
    </location>
</feature>
<dbReference type="InterPro" id="IPR020843">
    <property type="entry name" value="ER"/>
</dbReference>
<accession>A0A6G1HD98</accession>
<dbReference type="GO" id="GO:0016491">
    <property type="term" value="F:oxidoreductase activity"/>
    <property type="evidence" value="ECO:0007669"/>
    <property type="project" value="InterPro"/>
</dbReference>
<dbReference type="Pfam" id="PF08240">
    <property type="entry name" value="ADH_N"/>
    <property type="match status" value="1"/>
</dbReference>
<dbReference type="PANTHER" id="PTHR44154:SF1">
    <property type="entry name" value="QUINONE OXIDOREDUCTASE"/>
    <property type="match status" value="1"/>
</dbReference>
<dbReference type="Proteomes" id="UP000800041">
    <property type="component" value="Unassembled WGS sequence"/>
</dbReference>
<dbReference type="SUPFAM" id="SSF50129">
    <property type="entry name" value="GroES-like"/>
    <property type="match status" value="1"/>
</dbReference>
<reference evidence="3" key="1">
    <citation type="journal article" date="2020" name="Stud. Mycol.">
        <title>101 Dothideomycetes genomes: a test case for predicting lifestyles and emergence of pathogens.</title>
        <authorList>
            <person name="Haridas S."/>
            <person name="Albert R."/>
            <person name="Binder M."/>
            <person name="Bloem J."/>
            <person name="Labutti K."/>
            <person name="Salamov A."/>
            <person name="Andreopoulos B."/>
            <person name="Baker S."/>
            <person name="Barry K."/>
            <person name="Bills G."/>
            <person name="Bluhm B."/>
            <person name="Cannon C."/>
            <person name="Castanera R."/>
            <person name="Culley D."/>
            <person name="Daum C."/>
            <person name="Ezra D."/>
            <person name="Gonzalez J."/>
            <person name="Henrissat B."/>
            <person name="Kuo A."/>
            <person name="Liang C."/>
            <person name="Lipzen A."/>
            <person name="Lutzoni F."/>
            <person name="Magnuson J."/>
            <person name="Mondo S."/>
            <person name="Nolan M."/>
            <person name="Ohm R."/>
            <person name="Pangilinan J."/>
            <person name="Park H.-J."/>
            <person name="Ramirez L."/>
            <person name="Alfaro M."/>
            <person name="Sun H."/>
            <person name="Tritt A."/>
            <person name="Yoshinaga Y."/>
            <person name="Zwiers L.-H."/>
            <person name="Turgeon B."/>
            <person name="Goodwin S."/>
            <person name="Spatafora J."/>
            <person name="Crous P."/>
            <person name="Grigoriev I."/>
        </authorList>
    </citation>
    <scope>NUCLEOTIDE SEQUENCE</scope>
    <source>
        <strain evidence="3">CBS 113979</strain>
    </source>
</reference>
<dbReference type="EMBL" id="ML977140">
    <property type="protein sequence ID" value="KAF1991022.1"/>
    <property type="molecule type" value="Genomic_DNA"/>
</dbReference>
<name>A0A6G1HD98_9PEZI</name>
<dbReference type="PANTHER" id="PTHR44154">
    <property type="entry name" value="QUINONE OXIDOREDUCTASE"/>
    <property type="match status" value="1"/>
</dbReference>
<organism evidence="3 4">
    <name type="scientific">Aulographum hederae CBS 113979</name>
    <dbReference type="NCBI Taxonomy" id="1176131"/>
    <lineage>
        <taxon>Eukaryota</taxon>
        <taxon>Fungi</taxon>
        <taxon>Dikarya</taxon>
        <taxon>Ascomycota</taxon>
        <taxon>Pezizomycotina</taxon>
        <taxon>Dothideomycetes</taxon>
        <taxon>Pleosporomycetidae</taxon>
        <taxon>Aulographales</taxon>
        <taxon>Aulographaceae</taxon>
    </lineage>
</organism>
<keyword evidence="1" id="KW-0521">NADP</keyword>
<dbReference type="Pfam" id="PF00107">
    <property type="entry name" value="ADH_zinc_N"/>
    <property type="match status" value="1"/>
</dbReference>
<dbReference type="InterPro" id="IPR051603">
    <property type="entry name" value="Zinc-ADH_QOR/CCCR"/>
</dbReference>
<dbReference type="Gene3D" id="3.90.180.10">
    <property type="entry name" value="Medium-chain alcohol dehydrogenases, catalytic domain"/>
    <property type="match status" value="1"/>
</dbReference>
<evidence type="ECO:0000259" key="2">
    <source>
        <dbReference type="SMART" id="SM00829"/>
    </source>
</evidence>
<dbReference type="InterPro" id="IPR036291">
    <property type="entry name" value="NAD(P)-bd_dom_sf"/>
</dbReference>
<dbReference type="SMART" id="SM00829">
    <property type="entry name" value="PKS_ER"/>
    <property type="match status" value="1"/>
</dbReference>
<dbReference type="AlphaFoldDB" id="A0A6G1HD98"/>
<keyword evidence="4" id="KW-1185">Reference proteome</keyword>
<dbReference type="InterPro" id="IPR011032">
    <property type="entry name" value="GroES-like_sf"/>
</dbReference>
<evidence type="ECO:0000313" key="4">
    <source>
        <dbReference type="Proteomes" id="UP000800041"/>
    </source>
</evidence>
<protein>
    <submittedName>
        <fullName evidence="3">GroES-like protein</fullName>
    </submittedName>
</protein>
<dbReference type="InterPro" id="IPR013154">
    <property type="entry name" value="ADH-like_N"/>
</dbReference>